<reference evidence="2 3" key="1">
    <citation type="submission" date="2012-06" db="EMBL/GenBank/DDBJ databases">
        <title>Complete sequence of Sulfurospirillum barnesii SES-3.</title>
        <authorList>
            <consortium name="US DOE Joint Genome Institute"/>
            <person name="Lucas S."/>
            <person name="Han J."/>
            <person name="Lapidus A."/>
            <person name="Cheng J.-F."/>
            <person name="Goodwin L."/>
            <person name="Pitluck S."/>
            <person name="Peters L."/>
            <person name="Ovchinnikova G."/>
            <person name="Lu M."/>
            <person name="Detter J.C."/>
            <person name="Han C."/>
            <person name="Tapia R."/>
            <person name="Land M."/>
            <person name="Hauser L."/>
            <person name="Kyrpides N."/>
            <person name="Ivanova N."/>
            <person name="Pagani I."/>
            <person name="Stolz J."/>
            <person name="Arkin A."/>
            <person name="Dehal P."/>
            <person name="Oremland R."/>
            <person name="Saltikov C."/>
            <person name="Basu P."/>
            <person name="Hollibaugh J."/>
            <person name="Newman D."/>
            <person name="Stolyar S."/>
            <person name="Hazen T."/>
            <person name="Woyke T."/>
        </authorList>
    </citation>
    <scope>NUCLEOTIDE SEQUENCE [LARGE SCALE GENOMIC DNA]</scope>
    <source>
        <strain evidence="3">ATCC 700032 / DSM 10660 / SES-3</strain>
    </source>
</reference>
<gene>
    <name evidence="2" type="ordered locus">Sulba_2379</name>
</gene>
<dbReference type="HOGENOM" id="CLU_1389600_0_0_7"/>
<dbReference type="KEGG" id="sba:Sulba_2379"/>
<feature type="transmembrane region" description="Helical" evidence="1">
    <location>
        <begin position="26"/>
        <end position="47"/>
    </location>
</feature>
<dbReference type="EMBL" id="CP003333">
    <property type="protein sequence ID" value="AFL69647.1"/>
    <property type="molecule type" value="Genomic_DNA"/>
</dbReference>
<keyword evidence="3" id="KW-1185">Reference proteome</keyword>
<name>I3Y0C3_SULBS</name>
<evidence type="ECO:0000313" key="3">
    <source>
        <dbReference type="Proteomes" id="UP000006176"/>
    </source>
</evidence>
<evidence type="ECO:0000313" key="2">
    <source>
        <dbReference type="EMBL" id="AFL69647.1"/>
    </source>
</evidence>
<evidence type="ECO:0000256" key="1">
    <source>
        <dbReference type="SAM" id="Phobius"/>
    </source>
</evidence>
<dbReference type="AlphaFoldDB" id="I3Y0C3"/>
<accession>I3Y0C3</accession>
<organism evidence="2 3">
    <name type="scientific">Sulfurospirillum barnesii (strain ATCC 700032 / DSM 10660 / SES-3)</name>
    <dbReference type="NCBI Taxonomy" id="760154"/>
    <lineage>
        <taxon>Bacteria</taxon>
        <taxon>Pseudomonadati</taxon>
        <taxon>Campylobacterota</taxon>
        <taxon>Epsilonproteobacteria</taxon>
        <taxon>Campylobacterales</taxon>
        <taxon>Sulfurospirillaceae</taxon>
        <taxon>Sulfurospirillum</taxon>
    </lineage>
</organism>
<sequence length="196" mass="22752">MLDILKIEQWEKYVRSILDKPTFSDWIQIIGVIVAAIGVIIACIQIFDSSKVKQEINSTLIEFQSNLQQIKYVREKYHPENVYLRTRDGIVDAVDKLNAHHKEMHEPVKFEKIYQLIKDYGTKKTNDRLSEVSILVKDKTMAVTLYVASIKPDEISGQKEFDKINNKYISLVNEVSSAYAEYHGFIQGLTLKDFEY</sequence>
<dbReference type="PATRIC" id="fig|760154.4.peg.2375"/>
<keyword evidence="1" id="KW-0472">Membrane</keyword>
<protein>
    <submittedName>
        <fullName evidence="2">Uncharacterized protein</fullName>
    </submittedName>
</protein>
<proteinExistence type="predicted"/>
<dbReference type="RefSeq" id="WP_014770510.1">
    <property type="nucleotide sequence ID" value="NC_018002.1"/>
</dbReference>
<keyword evidence="1" id="KW-0812">Transmembrane</keyword>
<keyword evidence="1" id="KW-1133">Transmembrane helix</keyword>
<dbReference type="Proteomes" id="UP000006176">
    <property type="component" value="Chromosome"/>
</dbReference>
<dbReference type="STRING" id="760154.Sulba_2379"/>